<organism evidence="1 2">
    <name type="scientific">Streptomyces mirabilis</name>
    <dbReference type="NCBI Taxonomy" id="68239"/>
    <lineage>
        <taxon>Bacteria</taxon>
        <taxon>Bacillati</taxon>
        <taxon>Actinomycetota</taxon>
        <taxon>Actinomycetes</taxon>
        <taxon>Kitasatosporales</taxon>
        <taxon>Streptomycetaceae</taxon>
        <taxon>Streptomyces</taxon>
    </lineage>
</organism>
<accession>A0ABU3V764</accession>
<keyword evidence="2" id="KW-1185">Reference proteome</keyword>
<dbReference type="NCBIfam" id="TIGR01443">
    <property type="entry name" value="intein_Cterm"/>
    <property type="match status" value="1"/>
</dbReference>
<comment type="caution">
    <text evidence="1">The sequence shown here is derived from an EMBL/GenBank/DDBJ whole genome shotgun (WGS) entry which is preliminary data.</text>
</comment>
<dbReference type="RefSeq" id="WP_316738830.1">
    <property type="nucleotide sequence ID" value="NZ_JARAKF010000006.1"/>
</dbReference>
<name>A0ABU3V764_9ACTN</name>
<proteinExistence type="predicted"/>
<evidence type="ECO:0000313" key="2">
    <source>
        <dbReference type="Proteomes" id="UP001257627"/>
    </source>
</evidence>
<sequence length="46" mass="4986">MMSSGNGESRTAATEGEGAVELGVDVRDLTVEDLHTFYVRSKGRWA</sequence>
<evidence type="ECO:0000313" key="1">
    <source>
        <dbReference type="EMBL" id="MDU9002022.1"/>
    </source>
</evidence>
<reference evidence="1 2" key="1">
    <citation type="submission" date="2023-02" db="EMBL/GenBank/DDBJ databases">
        <authorList>
            <person name="Maleckis M."/>
        </authorList>
    </citation>
    <scope>NUCLEOTIDE SEQUENCE [LARGE SCALE GENOMIC DNA]</scope>
    <source>
        <strain evidence="1 2">P8-A2</strain>
    </source>
</reference>
<gene>
    <name evidence="1" type="ORF">PU648_59620</name>
</gene>
<dbReference type="Proteomes" id="UP001257627">
    <property type="component" value="Unassembled WGS sequence"/>
</dbReference>
<dbReference type="EMBL" id="JARAKF010000006">
    <property type="protein sequence ID" value="MDU9002022.1"/>
    <property type="molecule type" value="Genomic_DNA"/>
</dbReference>
<dbReference type="InterPro" id="IPR030934">
    <property type="entry name" value="Intein_C"/>
</dbReference>
<protein>
    <submittedName>
        <fullName evidence="1">Uncharacterized protein</fullName>
    </submittedName>
</protein>